<dbReference type="AlphaFoldDB" id="A0A318UFB2"/>
<dbReference type="OrthoDB" id="9815205at2"/>
<accession>A0A318UFB2</accession>
<evidence type="ECO:0000256" key="3">
    <source>
        <dbReference type="ARBA" id="ARBA00023157"/>
    </source>
</evidence>
<dbReference type="Proteomes" id="UP000248198">
    <property type="component" value="Unassembled WGS sequence"/>
</dbReference>
<comment type="caution">
    <text evidence="6">The sequence shown here is derived from an EMBL/GenBank/DDBJ whole genome shotgun (WGS) entry which is preliminary data.</text>
</comment>
<dbReference type="InterPro" id="IPR000866">
    <property type="entry name" value="AhpC/TSA"/>
</dbReference>
<protein>
    <submittedName>
        <fullName evidence="6">Thiol-disulfide isomerase/thioredoxin</fullName>
    </submittedName>
</protein>
<dbReference type="InterPro" id="IPR013766">
    <property type="entry name" value="Thioredoxin_domain"/>
</dbReference>
<keyword evidence="2" id="KW-0201">Cytochrome c-type biogenesis</keyword>
<dbReference type="Gene3D" id="3.40.30.10">
    <property type="entry name" value="Glutaredoxin"/>
    <property type="match status" value="1"/>
</dbReference>
<sequence>MVLGSFEQIKLNIMKRHSTILVLLLLLSASSFCKEKNEAEKILQKTSETLNRLKVISYSSYREINNFADNYFAKNSGDSYFEYNNSNVARFQMRSTDYLQVYNGNEYFLLDHKDKTIELEKKTIQQIKGLSLLYNSIAALRIALPLILAENSPKSIKDTLIEGKTYHLVRFELHKKSIEFPEGISTFDAEVTKYYKLVIDQHTALPYMLFDSNSINKDQYYTKTIFTKINTKPAAPEKKTWNSFNYKSYKPYKKPLRNPVAAVGATFPKWSLPKFDLKQQDTLKSTDVQDKIVLMEFWIKDCGYCMEAFSGLKDLQQKYGKNIEILSINAHEKKEDVGFFYKREKPGYTMLYNGEKLAGKLGIYGYPHVIILNKTGTVIYSSEFDKEKIEGVISKVL</sequence>
<keyword evidence="7" id="KW-1185">Reference proteome</keyword>
<evidence type="ECO:0000256" key="2">
    <source>
        <dbReference type="ARBA" id="ARBA00022748"/>
    </source>
</evidence>
<dbReference type="GO" id="GO:0016209">
    <property type="term" value="F:antioxidant activity"/>
    <property type="evidence" value="ECO:0007669"/>
    <property type="project" value="InterPro"/>
</dbReference>
<dbReference type="EMBL" id="QKLU01000003">
    <property type="protein sequence ID" value="PYF75114.1"/>
    <property type="molecule type" value="Genomic_DNA"/>
</dbReference>
<keyword evidence="4" id="KW-0676">Redox-active center</keyword>
<reference evidence="6 7" key="1">
    <citation type="submission" date="2018-06" db="EMBL/GenBank/DDBJ databases">
        <title>Genomic Encyclopedia of Archaeal and Bacterial Type Strains, Phase II (KMG-II): from individual species to whole genera.</title>
        <authorList>
            <person name="Goeker M."/>
        </authorList>
    </citation>
    <scope>NUCLEOTIDE SEQUENCE [LARGE SCALE GENOMIC DNA]</scope>
    <source>
        <strain evidence="6 7">DSM 27372</strain>
    </source>
</reference>
<dbReference type="InterPro" id="IPR050553">
    <property type="entry name" value="Thioredoxin_ResA/DsbE_sf"/>
</dbReference>
<dbReference type="PANTHER" id="PTHR42852:SF6">
    <property type="entry name" value="THIOL:DISULFIDE INTERCHANGE PROTEIN DSBE"/>
    <property type="match status" value="1"/>
</dbReference>
<evidence type="ECO:0000313" key="6">
    <source>
        <dbReference type="EMBL" id="PYF75114.1"/>
    </source>
</evidence>
<gene>
    <name evidence="6" type="ORF">B0O44_103561</name>
</gene>
<dbReference type="GO" id="GO:0030313">
    <property type="term" value="C:cell envelope"/>
    <property type="evidence" value="ECO:0007669"/>
    <property type="project" value="UniProtKB-SubCell"/>
</dbReference>
<dbReference type="GO" id="GO:0017004">
    <property type="term" value="P:cytochrome complex assembly"/>
    <property type="evidence" value="ECO:0007669"/>
    <property type="project" value="UniProtKB-KW"/>
</dbReference>
<dbReference type="InterPro" id="IPR036249">
    <property type="entry name" value="Thioredoxin-like_sf"/>
</dbReference>
<dbReference type="CDD" id="cd02966">
    <property type="entry name" value="TlpA_like_family"/>
    <property type="match status" value="1"/>
</dbReference>
<keyword evidence="3" id="KW-1015">Disulfide bond</keyword>
<dbReference type="SUPFAM" id="SSF52833">
    <property type="entry name" value="Thioredoxin-like"/>
    <property type="match status" value="1"/>
</dbReference>
<keyword evidence="6" id="KW-0413">Isomerase</keyword>
<dbReference type="PROSITE" id="PS51352">
    <property type="entry name" value="THIOREDOXIN_2"/>
    <property type="match status" value="1"/>
</dbReference>
<dbReference type="Pfam" id="PF00578">
    <property type="entry name" value="AhpC-TSA"/>
    <property type="match status" value="1"/>
</dbReference>
<proteinExistence type="predicted"/>
<organism evidence="6 7">
    <name type="scientific">Pedobacter nutrimenti</name>
    <dbReference type="NCBI Taxonomy" id="1241337"/>
    <lineage>
        <taxon>Bacteria</taxon>
        <taxon>Pseudomonadati</taxon>
        <taxon>Bacteroidota</taxon>
        <taxon>Sphingobacteriia</taxon>
        <taxon>Sphingobacteriales</taxon>
        <taxon>Sphingobacteriaceae</taxon>
        <taxon>Pedobacter</taxon>
    </lineage>
</organism>
<dbReference type="PANTHER" id="PTHR42852">
    <property type="entry name" value="THIOL:DISULFIDE INTERCHANGE PROTEIN DSBE"/>
    <property type="match status" value="1"/>
</dbReference>
<comment type="subcellular location">
    <subcellularLocation>
        <location evidence="1">Cell envelope</location>
    </subcellularLocation>
</comment>
<dbReference type="GO" id="GO:0016853">
    <property type="term" value="F:isomerase activity"/>
    <property type="evidence" value="ECO:0007669"/>
    <property type="project" value="UniProtKB-KW"/>
</dbReference>
<evidence type="ECO:0000256" key="1">
    <source>
        <dbReference type="ARBA" id="ARBA00004196"/>
    </source>
</evidence>
<evidence type="ECO:0000259" key="5">
    <source>
        <dbReference type="PROSITE" id="PS51352"/>
    </source>
</evidence>
<evidence type="ECO:0000313" key="7">
    <source>
        <dbReference type="Proteomes" id="UP000248198"/>
    </source>
</evidence>
<dbReference type="GO" id="GO:0016491">
    <property type="term" value="F:oxidoreductase activity"/>
    <property type="evidence" value="ECO:0007669"/>
    <property type="project" value="InterPro"/>
</dbReference>
<feature type="domain" description="Thioredoxin" evidence="5">
    <location>
        <begin position="261"/>
        <end position="397"/>
    </location>
</feature>
<evidence type="ECO:0000256" key="4">
    <source>
        <dbReference type="ARBA" id="ARBA00023284"/>
    </source>
</evidence>
<name>A0A318UFB2_9SPHI</name>